<protein>
    <recommendedName>
        <fullName evidence="3">DUF3039 domain-containing protein</fullName>
    </recommendedName>
</protein>
<dbReference type="InterPro" id="IPR021400">
    <property type="entry name" value="DUF3039"/>
</dbReference>
<comment type="caution">
    <text evidence="1">The sequence shown here is derived from an EMBL/GenBank/DDBJ whole genome shotgun (WGS) entry which is preliminary data.</text>
</comment>
<dbReference type="Proteomes" id="UP000006015">
    <property type="component" value="Unassembled WGS sequence"/>
</dbReference>
<evidence type="ECO:0000313" key="2">
    <source>
        <dbReference type="Proteomes" id="UP000006015"/>
    </source>
</evidence>
<evidence type="ECO:0000313" key="1">
    <source>
        <dbReference type="EMBL" id="EFG82719.1"/>
    </source>
</evidence>
<gene>
    <name evidence="1" type="ORF">HMPREF0281_00248</name>
</gene>
<evidence type="ECO:0008006" key="3">
    <source>
        <dbReference type="Google" id="ProtNLM"/>
    </source>
</evidence>
<sequence>MVSKPRPITHPNSIRPYLRLAHSAGFWGKMEGVSTTTKTIERPDIREDVSNTDDDTPKFFHYVKKNQIVDSAVSGKMVVALCGETFPVTKQAKPGSPVCPDCERIYKGLRRK</sequence>
<keyword evidence="2" id="KW-1185">Reference proteome</keyword>
<dbReference type="Pfam" id="PF11238">
    <property type="entry name" value="DUF3039"/>
    <property type="match status" value="1"/>
</dbReference>
<reference evidence="1 2" key="1">
    <citation type="submission" date="2010-04" db="EMBL/GenBank/DDBJ databases">
        <authorList>
            <person name="Weinstock G."/>
            <person name="Sodergren E."/>
            <person name="Clifton S."/>
            <person name="Fulton L."/>
            <person name="Fulton B."/>
            <person name="Courtney L."/>
            <person name="Fronick C."/>
            <person name="Harrison M."/>
            <person name="Strong C."/>
            <person name="Farmer C."/>
            <person name="Delahaunty K."/>
            <person name="Markovic C."/>
            <person name="Hall O."/>
            <person name="Minx P."/>
            <person name="Tomlinson C."/>
            <person name="Mitreva M."/>
            <person name="Hou S."/>
            <person name="Wollam A."/>
            <person name="Pepin K.H."/>
            <person name="Johnson M."/>
            <person name="Bhonagiri V."/>
            <person name="Zhang X."/>
            <person name="Suruliraj S."/>
            <person name="Warren W."/>
            <person name="Chinwalla A."/>
            <person name="Mardis E.R."/>
            <person name="Wilson R.K."/>
        </authorList>
    </citation>
    <scope>NUCLEOTIDE SEQUENCE [LARGE SCALE GENOMIC DNA]</scope>
    <source>
        <strain evidence="1 2">DSM 20306</strain>
    </source>
</reference>
<proteinExistence type="predicted"/>
<accession>A0ABN0AIR8</accession>
<organism evidence="1 2">
    <name type="scientific">Corynebacterium ammoniagenes DSM 20306</name>
    <dbReference type="NCBI Taxonomy" id="649754"/>
    <lineage>
        <taxon>Bacteria</taxon>
        <taxon>Bacillati</taxon>
        <taxon>Actinomycetota</taxon>
        <taxon>Actinomycetes</taxon>
        <taxon>Mycobacteriales</taxon>
        <taxon>Corynebacteriaceae</taxon>
        <taxon>Corynebacterium</taxon>
    </lineage>
</organism>
<name>A0ABN0AIR8_CORAM</name>
<dbReference type="EMBL" id="ADNS01000001">
    <property type="protein sequence ID" value="EFG82719.1"/>
    <property type="molecule type" value="Genomic_DNA"/>
</dbReference>